<dbReference type="Proteomes" id="UP000225706">
    <property type="component" value="Unassembled WGS sequence"/>
</dbReference>
<dbReference type="STRING" id="50429.A0A2B4SW38"/>
<dbReference type="PANTHER" id="PTHR14024">
    <property type="entry name" value="PERILIPIN"/>
    <property type="match status" value="1"/>
</dbReference>
<protein>
    <submittedName>
        <fullName evidence="1">Uncharacterized protein</fullName>
    </submittedName>
</protein>
<name>A0A2B4SW38_STYPI</name>
<sequence>MQSEEMAAEVERMPEADNKSFTTRLWELPVALAAVNQLSEIYSAVKERNCVTRMACNAGEKTIDMANSASKPIIQAASTCSLSKPIVGTVECAAATIDRVASGTLAIVEEKCPIITKTPTEIKTSVTDTASEYYDKVQKSCMVKMLVSKTEQALDFGELITELALPTDGYCGEDMNDLQLEFDDSNKGVVSRAYKLKKRLTRRGKRKLLSYKPVQMSVDACSSVQGCTSELLEMSTDAGKKVFKATMYIPNMALGLTGDVIVSAKELVFSLTKAHPVQEMPATVTGLMTRAVQPICDAKDKLSGYLFVPPHVMTGYLLTSRPVQWIIPHIVAVEDLQKMQIVVGENEDSAESEEYENEKDSS</sequence>
<dbReference type="PANTHER" id="PTHR14024:SF49">
    <property type="entry name" value="LIPID STORAGE DROPLETS SURFACE-BINDING PROTEIN 1"/>
    <property type="match status" value="1"/>
</dbReference>
<dbReference type="GO" id="GO:0010890">
    <property type="term" value="P:positive regulation of triglyceride storage"/>
    <property type="evidence" value="ECO:0007669"/>
    <property type="project" value="TreeGrafter"/>
</dbReference>
<comment type="caution">
    <text evidence="1">The sequence shown here is derived from an EMBL/GenBank/DDBJ whole genome shotgun (WGS) entry which is preliminary data.</text>
</comment>
<reference evidence="2" key="1">
    <citation type="journal article" date="2017" name="bioRxiv">
        <title>Comparative analysis of the genomes of Stylophora pistillata and Acropora digitifera provides evidence for extensive differences between species of corals.</title>
        <authorList>
            <person name="Voolstra C.R."/>
            <person name="Li Y."/>
            <person name="Liew Y.J."/>
            <person name="Baumgarten S."/>
            <person name="Zoccola D."/>
            <person name="Flot J.-F."/>
            <person name="Tambutte S."/>
            <person name="Allemand D."/>
            <person name="Aranda M."/>
        </authorList>
    </citation>
    <scope>NUCLEOTIDE SEQUENCE [LARGE SCALE GENOMIC DNA]</scope>
</reference>
<dbReference type="GO" id="GO:0005811">
    <property type="term" value="C:lipid droplet"/>
    <property type="evidence" value="ECO:0007669"/>
    <property type="project" value="TreeGrafter"/>
</dbReference>
<dbReference type="GO" id="GO:0005829">
    <property type="term" value="C:cytosol"/>
    <property type="evidence" value="ECO:0007669"/>
    <property type="project" value="TreeGrafter"/>
</dbReference>
<dbReference type="AlphaFoldDB" id="A0A2B4SW38"/>
<proteinExistence type="predicted"/>
<dbReference type="EMBL" id="LSMT01000001">
    <property type="protein sequence ID" value="PFX34894.1"/>
    <property type="molecule type" value="Genomic_DNA"/>
</dbReference>
<gene>
    <name evidence="1" type="ORF">AWC38_SpisGene132</name>
</gene>
<organism evidence="1 2">
    <name type="scientific">Stylophora pistillata</name>
    <name type="common">Smooth cauliflower coral</name>
    <dbReference type="NCBI Taxonomy" id="50429"/>
    <lineage>
        <taxon>Eukaryota</taxon>
        <taxon>Metazoa</taxon>
        <taxon>Cnidaria</taxon>
        <taxon>Anthozoa</taxon>
        <taxon>Hexacorallia</taxon>
        <taxon>Scleractinia</taxon>
        <taxon>Astrocoeniina</taxon>
        <taxon>Pocilloporidae</taxon>
        <taxon>Stylophora</taxon>
    </lineage>
</organism>
<keyword evidence="2" id="KW-1185">Reference proteome</keyword>
<evidence type="ECO:0000313" key="2">
    <source>
        <dbReference type="Proteomes" id="UP000225706"/>
    </source>
</evidence>
<evidence type="ECO:0000313" key="1">
    <source>
        <dbReference type="EMBL" id="PFX34894.1"/>
    </source>
</evidence>
<accession>A0A2B4SW38</accession>
<dbReference type="OrthoDB" id="376826at2759"/>
<dbReference type="GO" id="GO:0019915">
    <property type="term" value="P:lipid storage"/>
    <property type="evidence" value="ECO:0007669"/>
    <property type="project" value="TreeGrafter"/>
</dbReference>